<evidence type="ECO:0000259" key="12">
    <source>
        <dbReference type="Pfam" id="PF03007"/>
    </source>
</evidence>
<evidence type="ECO:0000256" key="9">
    <source>
        <dbReference type="ARBA" id="ARBA00023315"/>
    </source>
</evidence>
<dbReference type="Gene3D" id="3.30.559.10">
    <property type="entry name" value="Chloramphenicol acetyltransferase-like domain"/>
    <property type="match status" value="1"/>
</dbReference>
<keyword evidence="17" id="KW-1185">Reference proteome</keyword>
<keyword evidence="7 11" id="KW-0319">Glycerol metabolism</keyword>
<dbReference type="Proteomes" id="UP000467379">
    <property type="component" value="Chromosome"/>
</dbReference>
<keyword evidence="6 11" id="KW-0808">Transferase</keyword>
<keyword evidence="8 11" id="KW-0443">Lipid metabolism</keyword>
<feature type="domain" description="O-acyltransferase WSD1-like N-terminal" evidence="12">
    <location>
        <begin position="4"/>
        <end position="262"/>
    </location>
</feature>
<dbReference type="InterPro" id="IPR023213">
    <property type="entry name" value="CAT-like_dom_sf"/>
</dbReference>
<keyword evidence="5 11" id="KW-0444">Lipid biosynthesis</keyword>
<evidence type="ECO:0000259" key="13">
    <source>
        <dbReference type="Pfam" id="PF06974"/>
    </source>
</evidence>
<evidence type="ECO:0000256" key="4">
    <source>
        <dbReference type="ARBA" id="ARBA00013244"/>
    </source>
</evidence>
<evidence type="ECO:0000256" key="2">
    <source>
        <dbReference type="ARBA" id="ARBA00005189"/>
    </source>
</evidence>
<dbReference type="SUPFAM" id="SSF52777">
    <property type="entry name" value="CoA-dependent acyltransferases"/>
    <property type="match status" value="1"/>
</dbReference>
<gene>
    <name evidence="15" type="ORF">BST20_03840</name>
    <name evidence="14" type="ORF">MBRA_04810</name>
</gene>
<dbReference type="GO" id="GO:0001666">
    <property type="term" value="P:response to hypoxia"/>
    <property type="evidence" value="ECO:0007669"/>
    <property type="project" value="TreeGrafter"/>
</dbReference>
<evidence type="ECO:0000313" key="17">
    <source>
        <dbReference type="Proteomes" id="UP000467379"/>
    </source>
</evidence>
<organism evidence="15 16">
    <name type="scientific">Mycobacterium branderi</name>
    <dbReference type="NCBI Taxonomy" id="43348"/>
    <lineage>
        <taxon>Bacteria</taxon>
        <taxon>Bacillati</taxon>
        <taxon>Actinomycetota</taxon>
        <taxon>Actinomycetes</taxon>
        <taxon>Mycobacteriales</taxon>
        <taxon>Mycobacteriaceae</taxon>
        <taxon>Mycobacterium</taxon>
    </lineage>
</organism>
<dbReference type="InterPro" id="IPR004255">
    <property type="entry name" value="O-acyltransferase_WSD1_N"/>
</dbReference>
<feature type="domain" description="O-acyltransferase WSD1 C-terminal" evidence="13">
    <location>
        <begin position="304"/>
        <end position="448"/>
    </location>
</feature>
<evidence type="ECO:0000256" key="8">
    <source>
        <dbReference type="ARBA" id="ARBA00023098"/>
    </source>
</evidence>
<dbReference type="GO" id="GO:0071731">
    <property type="term" value="P:response to nitric oxide"/>
    <property type="evidence" value="ECO:0007669"/>
    <property type="project" value="TreeGrafter"/>
</dbReference>
<comment type="pathway">
    <text evidence="2">Lipid metabolism.</text>
</comment>
<dbReference type="GO" id="GO:0004144">
    <property type="term" value="F:diacylglycerol O-acyltransferase activity"/>
    <property type="evidence" value="ECO:0007669"/>
    <property type="project" value="UniProtKB-EC"/>
</dbReference>
<evidence type="ECO:0000256" key="11">
    <source>
        <dbReference type="RuleBase" id="RU361241"/>
    </source>
</evidence>
<keyword evidence="9 11" id="KW-0012">Acyltransferase</keyword>
<comment type="pathway">
    <text evidence="1 11">Glycerolipid metabolism; triacylglycerol biosynthesis.</text>
</comment>
<dbReference type="GO" id="GO:0051701">
    <property type="term" value="P:biological process involved in interaction with host"/>
    <property type="evidence" value="ECO:0007669"/>
    <property type="project" value="TreeGrafter"/>
</dbReference>
<dbReference type="EC" id="2.3.1.20" evidence="4 11"/>
<dbReference type="InterPro" id="IPR014292">
    <property type="entry name" value="Acyl_transf_WS/DGAT"/>
</dbReference>
<proteinExistence type="inferred from homology"/>
<reference evidence="15 16" key="1">
    <citation type="submission" date="2016-12" db="EMBL/GenBank/DDBJ databases">
        <title>The new phylogeny of genus Mycobacterium.</title>
        <authorList>
            <person name="Tortoli E."/>
            <person name="Trovato A."/>
            <person name="Cirillo D.M."/>
        </authorList>
    </citation>
    <scope>NUCLEOTIDE SEQUENCE [LARGE SCALE GENOMIC DNA]</scope>
    <source>
        <strain evidence="15 16">DSM 44624</strain>
    </source>
</reference>
<evidence type="ECO:0000256" key="6">
    <source>
        <dbReference type="ARBA" id="ARBA00022679"/>
    </source>
</evidence>
<dbReference type="Proteomes" id="UP000192441">
    <property type="component" value="Unassembled WGS sequence"/>
</dbReference>
<reference evidence="14 17" key="2">
    <citation type="journal article" date="2019" name="Emerg. Microbes Infect.">
        <title>Comprehensive subspecies identification of 175 nontuberculous mycobacteria species based on 7547 genomic profiles.</title>
        <authorList>
            <person name="Matsumoto Y."/>
            <person name="Kinjo T."/>
            <person name="Motooka D."/>
            <person name="Nabeya D."/>
            <person name="Jung N."/>
            <person name="Uechi K."/>
            <person name="Horii T."/>
            <person name="Iida T."/>
            <person name="Fujita J."/>
            <person name="Nakamura S."/>
        </authorList>
    </citation>
    <scope>NUCLEOTIDE SEQUENCE [LARGE SCALE GENOMIC DNA]</scope>
    <source>
        <strain evidence="14 17">JCM 12687</strain>
    </source>
</reference>
<sequence length="462" mass="50778">MEQLKTLDASFLMAEDSDRNVSLAIGGIAIVDGAAPNRDQFKDTLAQRIRAIPRCTQMLRTQPFDVGAPQWVDDPGFDVNHHLRRVALPRPGGDAELYRVAADILERRLDRNRPLWECWVIEGLKGNRWAVLMKIHHCVADGISATRILTRLCDDVGGDAFARPVAAKRTPVARPYLKPVPDIAPRSNPIDDFWRTIARIADTAVRTASGAAEIAGGLIRPSAGSSLVGPVTAMRRYRAVRVPLADVEQIRRKFDVTINDVALTAITAGFRSVLLHRGEQPRVDSLRTLVPASVRSTDTLEEPGNRISIMLPYLPVEQDDPIQQLRAVHSRLARTKHGGQRQAANVVSSAADYVPFMLSSWLIRILTRLPQRGIVTLATNVPGPRRQLEMMGHQVARLLPIPPIALRLRTGVAVLSYADDLVFGITTDYDAGADIETLANGIETAVARLAMLSQDSVLLFAK</sequence>
<evidence type="ECO:0000256" key="5">
    <source>
        <dbReference type="ARBA" id="ARBA00022516"/>
    </source>
</evidence>
<evidence type="ECO:0000256" key="1">
    <source>
        <dbReference type="ARBA" id="ARBA00004771"/>
    </source>
</evidence>
<evidence type="ECO:0000313" key="16">
    <source>
        <dbReference type="Proteomes" id="UP000192441"/>
    </source>
</evidence>
<dbReference type="EMBL" id="AP022606">
    <property type="protein sequence ID" value="BBZ10286.1"/>
    <property type="molecule type" value="Genomic_DNA"/>
</dbReference>
<accession>A0A7I7VY94</accession>
<dbReference type="OrthoDB" id="9810950at2"/>
<comment type="catalytic activity">
    <reaction evidence="10 11">
        <text>an acyl-CoA + a 1,2-diacyl-sn-glycerol = a triacyl-sn-glycerol + CoA</text>
        <dbReference type="Rhea" id="RHEA:10868"/>
        <dbReference type="ChEBI" id="CHEBI:17815"/>
        <dbReference type="ChEBI" id="CHEBI:57287"/>
        <dbReference type="ChEBI" id="CHEBI:58342"/>
        <dbReference type="ChEBI" id="CHEBI:64615"/>
        <dbReference type="EC" id="2.3.1.20"/>
    </reaction>
</comment>
<evidence type="ECO:0000313" key="14">
    <source>
        <dbReference type="EMBL" id="BBZ10286.1"/>
    </source>
</evidence>
<reference evidence="14" key="3">
    <citation type="submission" date="2020-02" db="EMBL/GenBank/DDBJ databases">
        <authorList>
            <person name="Matsumoto Y."/>
            <person name="Motooka D."/>
            <person name="Nakamura S."/>
        </authorList>
    </citation>
    <scope>NUCLEOTIDE SEQUENCE</scope>
    <source>
        <strain evidence="14">JCM 12687</strain>
    </source>
</reference>
<dbReference type="EMBL" id="MVHM01000001">
    <property type="protein sequence ID" value="ORA41258.1"/>
    <property type="molecule type" value="Genomic_DNA"/>
</dbReference>
<evidence type="ECO:0000256" key="7">
    <source>
        <dbReference type="ARBA" id="ARBA00022798"/>
    </source>
</evidence>
<evidence type="ECO:0000313" key="15">
    <source>
        <dbReference type="EMBL" id="ORA41258.1"/>
    </source>
</evidence>
<dbReference type="GO" id="GO:0005886">
    <property type="term" value="C:plasma membrane"/>
    <property type="evidence" value="ECO:0007669"/>
    <property type="project" value="TreeGrafter"/>
</dbReference>
<protein>
    <recommendedName>
        <fullName evidence="4 11">Diacylglycerol O-acyltransferase</fullName>
        <ecNumber evidence="4 11">2.3.1.20</ecNumber>
    </recommendedName>
</protein>
<dbReference type="InterPro" id="IPR045034">
    <property type="entry name" value="O-acyltransferase_WSD1-like"/>
</dbReference>
<dbReference type="PANTHER" id="PTHR31650">
    <property type="entry name" value="O-ACYLTRANSFERASE (WSD1-LIKE) FAMILY PROTEIN"/>
    <property type="match status" value="1"/>
</dbReference>
<dbReference type="GO" id="GO:0006071">
    <property type="term" value="P:glycerol metabolic process"/>
    <property type="evidence" value="ECO:0007669"/>
    <property type="project" value="UniProtKB-KW"/>
</dbReference>
<dbReference type="AlphaFoldDB" id="A0A7I7VY94"/>
<dbReference type="Pfam" id="PF03007">
    <property type="entry name" value="WS_DGAT_cat"/>
    <property type="match status" value="1"/>
</dbReference>
<dbReference type="NCBIfam" id="TIGR02946">
    <property type="entry name" value="acyl_WS_DGAT"/>
    <property type="match status" value="1"/>
</dbReference>
<dbReference type="GO" id="GO:0019432">
    <property type="term" value="P:triglyceride biosynthetic process"/>
    <property type="evidence" value="ECO:0007669"/>
    <property type="project" value="UniProtKB-UniPathway"/>
</dbReference>
<evidence type="ECO:0000256" key="10">
    <source>
        <dbReference type="ARBA" id="ARBA00048109"/>
    </source>
</evidence>
<evidence type="ECO:0000256" key="3">
    <source>
        <dbReference type="ARBA" id="ARBA00009587"/>
    </source>
</evidence>
<dbReference type="RefSeq" id="WP_083130034.1">
    <property type="nucleotide sequence ID" value="NZ_AP022606.1"/>
</dbReference>
<comment type="similarity">
    <text evidence="3 11">Belongs to the long-chain O-acyltransferase family.</text>
</comment>
<dbReference type="Pfam" id="PF06974">
    <property type="entry name" value="WS_DGAT_C"/>
    <property type="match status" value="1"/>
</dbReference>
<name>A0A7I7VY94_9MYCO</name>
<dbReference type="InterPro" id="IPR009721">
    <property type="entry name" value="O-acyltransferase_WSD1_C"/>
</dbReference>
<dbReference type="PANTHER" id="PTHR31650:SF1">
    <property type="entry name" value="WAX ESTER SYNTHASE_DIACYLGLYCEROL ACYLTRANSFERASE 4-RELATED"/>
    <property type="match status" value="1"/>
</dbReference>